<dbReference type="SUPFAM" id="SSF47384">
    <property type="entry name" value="Homodimeric domain of signal transducing histidine kinase"/>
    <property type="match status" value="1"/>
</dbReference>
<dbReference type="PROSITE" id="PS50109">
    <property type="entry name" value="HIS_KIN"/>
    <property type="match status" value="1"/>
</dbReference>
<dbReference type="GO" id="GO:0022857">
    <property type="term" value="F:transmembrane transporter activity"/>
    <property type="evidence" value="ECO:0007669"/>
    <property type="project" value="InterPro"/>
</dbReference>
<evidence type="ECO:0000256" key="6">
    <source>
        <dbReference type="ARBA" id="ARBA00022679"/>
    </source>
</evidence>
<dbReference type="PROSITE" id="PS50283">
    <property type="entry name" value="NA_SOLUT_SYMP_3"/>
    <property type="match status" value="1"/>
</dbReference>
<accession>A0A518RCF9</accession>
<evidence type="ECO:0000259" key="16">
    <source>
        <dbReference type="PROSITE" id="PS50112"/>
    </source>
</evidence>
<evidence type="ECO:0000259" key="15">
    <source>
        <dbReference type="PROSITE" id="PS50110"/>
    </source>
</evidence>
<evidence type="ECO:0000256" key="10">
    <source>
        <dbReference type="ARBA" id="ARBA00023136"/>
    </source>
</evidence>
<dbReference type="PROSITE" id="PS50112">
    <property type="entry name" value="PAS"/>
    <property type="match status" value="1"/>
</dbReference>
<feature type="transmembrane region" description="Helical" evidence="13">
    <location>
        <begin position="232"/>
        <end position="252"/>
    </location>
</feature>
<dbReference type="SMART" id="SM00388">
    <property type="entry name" value="HisKA"/>
    <property type="match status" value="1"/>
</dbReference>
<dbReference type="InterPro" id="IPR036890">
    <property type="entry name" value="HATPase_C_sf"/>
</dbReference>
<dbReference type="GO" id="GO:0005886">
    <property type="term" value="C:plasma membrane"/>
    <property type="evidence" value="ECO:0007669"/>
    <property type="project" value="TreeGrafter"/>
</dbReference>
<dbReference type="InterPro" id="IPR036097">
    <property type="entry name" value="HisK_dim/P_sf"/>
</dbReference>
<dbReference type="Pfam" id="PF00512">
    <property type="entry name" value="HisKA"/>
    <property type="match status" value="1"/>
</dbReference>
<feature type="coiled-coil region" evidence="12">
    <location>
        <begin position="719"/>
        <end position="760"/>
    </location>
</feature>
<dbReference type="SUPFAM" id="SSF55785">
    <property type="entry name" value="PYP-like sensor domain (PAS domain)"/>
    <property type="match status" value="1"/>
</dbReference>
<dbReference type="CDD" id="cd00156">
    <property type="entry name" value="REC"/>
    <property type="match status" value="1"/>
</dbReference>
<protein>
    <recommendedName>
        <fullName evidence="4">histidine kinase</fullName>
        <ecNumber evidence="4">2.7.13.3</ecNumber>
    </recommendedName>
</protein>
<dbReference type="OrthoDB" id="9764438at2"/>
<dbReference type="InterPro" id="IPR005467">
    <property type="entry name" value="His_kinase_dom"/>
</dbReference>
<feature type="transmembrane region" description="Helical" evidence="13">
    <location>
        <begin position="67"/>
        <end position="86"/>
    </location>
</feature>
<keyword evidence="9 13" id="KW-1133">Transmembrane helix</keyword>
<dbReference type="CDD" id="cd00082">
    <property type="entry name" value="HisKA"/>
    <property type="match status" value="1"/>
</dbReference>
<evidence type="ECO:0000256" key="1">
    <source>
        <dbReference type="ARBA" id="ARBA00000085"/>
    </source>
</evidence>
<evidence type="ECO:0000259" key="14">
    <source>
        <dbReference type="PROSITE" id="PS50109"/>
    </source>
</evidence>
<feature type="transmembrane region" description="Helical" evidence="13">
    <location>
        <begin position="114"/>
        <end position="132"/>
    </location>
</feature>
<dbReference type="InterPro" id="IPR003661">
    <property type="entry name" value="HisK_dim/P_dom"/>
</dbReference>
<dbReference type="CDD" id="cd00130">
    <property type="entry name" value="PAS"/>
    <property type="match status" value="1"/>
</dbReference>
<feature type="transmembrane region" description="Helical" evidence="13">
    <location>
        <begin position="273"/>
        <end position="297"/>
    </location>
</feature>
<dbReference type="GO" id="GO:0009927">
    <property type="term" value="F:histidine phosphotransfer kinase activity"/>
    <property type="evidence" value="ECO:0007669"/>
    <property type="project" value="TreeGrafter"/>
</dbReference>
<evidence type="ECO:0000313" key="17">
    <source>
        <dbReference type="EMBL" id="QDX25147.1"/>
    </source>
</evidence>
<feature type="transmembrane region" description="Helical" evidence="13">
    <location>
        <begin position="36"/>
        <end position="55"/>
    </location>
</feature>
<evidence type="ECO:0000256" key="13">
    <source>
        <dbReference type="SAM" id="Phobius"/>
    </source>
</evidence>
<dbReference type="Gene3D" id="1.10.287.130">
    <property type="match status" value="1"/>
</dbReference>
<feature type="transmembrane region" description="Helical" evidence="13">
    <location>
        <begin position="152"/>
        <end position="171"/>
    </location>
</feature>
<dbReference type="InterPro" id="IPR035965">
    <property type="entry name" value="PAS-like_dom_sf"/>
</dbReference>
<feature type="transmembrane region" description="Helical" evidence="13">
    <location>
        <begin position="183"/>
        <end position="212"/>
    </location>
</feature>
<keyword evidence="8" id="KW-0418">Kinase</keyword>
<dbReference type="GO" id="GO:0000155">
    <property type="term" value="F:phosphorelay sensor kinase activity"/>
    <property type="evidence" value="ECO:0007669"/>
    <property type="project" value="InterPro"/>
</dbReference>
<dbReference type="InterPro" id="IPR038377">
    <property type="entry name" value="Na/Glc_symporter_sf"/>
</dbReference>
<feature type="modified residue" description="4-aspartylphosphate" evidence="11">
    <location>
        <position position="1043"/>
    </location>
</feature>
<dbReference type="Gene3D" id="1.20.1730.10">
    <property type="entry name" value="Sodium/glucose cotransporter"/>
    <property type="match status" value="1"/>
</dbReference>
<reference evidence="17 18" key="1">
    <citation type="submission" date="2019-07" db="EMBL/GenBank/DDBJ databases">
        <title>Sphingomonas alkalisoli sp. nov., isolated from rhizosphere soil of Suaedae salsa.</title>
        <authorList>
            <person name="Zhang H."/>
            <person name="Xu L."/>
            <person name="Zhang J.-X."/>
            <person name="Sun J.-Q."/>
        </authorList>
    </citation>
    <scope>NUCLEOTIDE SEQUENCE [LARGE SCALE GENOMIC DNA]</scope>
    <source>
        <strain evidence="17 18">XS-10</strain>
    </source>
</reference>
<proteinExistence type="inferred from homology"/>
<dbReference type="RefSeq" id="WP_145844958.1">
    <property type="nucleotide sequence ID" value="NZ_CP042239.1"/>
</dbReference>
<comment type="similarity">
    <text evidence="3">Belongs to the sodium:solute symporter (SSF) (TC 2.A.21) family.</text>
</comment>
<keyword evidence="5 11" id="KW-0597">Phosphoprotein</keyword>
<dbReference type="InterPro" id="IPR001789">
    <property type="entry name" value="Sig_transdc_resp-reg_receiver"/>
</dbReference>
<dbReference type="Pfam" id="PF02518">
    <property type="entry name" value="HATPase_c"/>
    <property type="match status" value="1"/>
</dbReference>
<dbReference type="Gene3D" id="3.30.565.10">
    <property type="entry name" value="Histidine kinase-like ATPase, C-terminal domain"/>
    <property type="match status" value="1"/>
</dbReference>
<dbReference type="SUPFAM" id="SSF55874">
    <property type="entry name" value="ATPase domain of HSP90 chaperone/DNA topoisomerase II/histidine kinase"/>
    <property type="match status" value="1"/>
</dbReference>
<dbReference type="InterPro" id="IPR011006">
    <property type="entry name" value="CheY-like_superfamily"/>
</dbReference>
<evidence type="ECO:0000256" key="11">
    <source>
        <dbReference type="PROSITE-ProRule" id="PRU00169"/>
    </source>
</evidence>
<dbReference type="InterPro" id="IPR001734">
    <property type="entry name" value="Na/solute_symporter"/>
</dbReference>
<feature type="transmembrane region" description="Helical" evidence="13">
    <location>
        <begin position="6"/>
        <end position="24"/>
    </location>
</feature>
<feature type="domain" description="Histidine kinase" evidence="14">
    <location>
        <begin position="767"/>
        <end position="976"/>
    </location>
</feature>
<dbReference type="SUPFAM" id="SSF52172">
    <property type="entry name" value="CheY-like"/>
    <property type="match status" value="1"/>
</dbReference>
<keyword evidence="10 13" id="KW-0472">Membrane</keyword>
<dbReference type="PANTHER" id="PTHR43047">
    <property type="entry name" value="TWO-COMPONENT HISTIDINE PROTEIN KINASE"/>
    <property type="match status" value="1"/>
</dbReference>
<evidence type="ECO:0000256" key="12">
    <source>
        <dbReference type="SAM" id="Coils"/>
    </source>
</evidence>
<comment type="subcellular location">
    <subcellularLocation>
        <location evidence="2">Membrane</location>
        <topology evidence="2">Multi-pass membrane protein</topology>
    </subcellularLocation>
</comment>
<dbReference type="Gene3D" id="3.40.50.2300">
    <property type="match status" value="1"/>
</dbReference>
<evidence type="ECO:0000313" key="18">
    <source>
        <dbReference type="Proteomes" id="UP000318055"/>
    </source>
</evidence>
<evidence type="ECO:0000256" key="4">
    <source>
        <dbReference type="ARBA" id="ARBA00012438"/>
    </source>
</evidence>
<feature type="transmembrane region" description="Helical" evidence="13">
    <location>
        <begin position="317"/>
        <end position="337"/>
    </location>
</feature>
<dbReference type="PRINTS" id="PR00344">
    <property type="entry name" value="BCTRLSENSOR"/>
</dbReference>
<feature type="transmembrane region" description="Helical" evidence="13">
    <location>
        <begin position="380"/>
        <end position="396"/>
    </location>
</feature>
<feature type="transmembrane region" description="Helical" evidence="13">
    <location>
        <begin position="432"/>
        <end position="450"/>
    </location>
</feature>
<organism evidence="17 18">
    <name type="scientific">Sphingomonas suaedae</name>
    <dbReference type="NCBI Taxonomy" id="2599297"/>
    <lineage>
        <taxon>Bacteria</taxon>
        <taxon>Pseudomonadati</taxon>
        <taxon>Pseudomonadota</taxon>
        <taxon>Alphaproteobacteria</taxon>
        <taxon>Sphingomonadales</taxon>
        <taxon>Sphingomonadaceae</taxon>
        <taxon>Sphingomonas</taxon>
    </lineage>
</organism>
<keyword evidence="7 13" id="KW-0812">Transmembrane</keyword>
<comment type="catalytic activity">
    <reaction evidence="1">
        <text>ATP + protein L-histidine = ADP + protein N-phospho-L-histidine.</text>
        <dbReference type="EC" id="2.7.13.3"/>
    </reaction>
</comment>
<dbReference type="SMART" id="SM00448">
    <property type="entry name" value="REC"/>
    <property type="match status" value="1"/>
</dbReference>
<sequence length="1115" mass="118730">MSLHLSSLVALALVVLMFAVAAIVERQGAKRANARLRLSAYTLALGVYCTSWTFYGAVGSAVRDGWSYLPIYAAPILLLLVAPRFLRRLADAVAEERATTVSDFIAARFGHDIVVARLVTTIALLGTIPYIALQLRSIGAALSIVSGADVSVPAMLVAAPLLAIFAALFGARRFELAGRSEGLLYAIALESVIKLLALVLVAGIAIMVIANADAAALQGGLERFQHSFRADRMSLEVAIIFLIAMPAIIVLPRQFYMGLVEARQPGDFVRARFGLAAYLGLMAVVILPIALAGTMLLDPSVSPDVYVLELPAAREQGLVLAAALLGGVSAAASMAIVDSTALATMVSNDLLFPTLVRRRVLASAGTSGAMGQRMLRLRRATILVIMLLGLAWALLVSSQDTLASIGLIAFAAMAQFVPHLILAATGKNRDALAARASLCAGLIFWLYTLALPPVLPESFIAALKGTLIDPTNLLGIGSATPLTHGVIWSVGANLAVFGAIAARGLKTPQLPRMFGGERLISNQRDLVQLTGSFVGREEAERAFSGVDPAAPVDRRSARRARTLIAQVVGSSSARALVASALAGGKLSVHDVARLLDEGGASLQFSRKLLASTFENIDAGISVVDADLNLVAWNSRYLDLFDYPPDMVYVGAPVAALIRHNARHGDFGPGDVEMHVRKRLDHLRNGQPHHFERQRHDGKTIKTVGGPMPGGGYVMSFTDISEEARMRAALRTTLNELEHRVEQRTMELRDANQRLAAADRDKTRFLAAASHDLLQPLHAARLFTNALSRDATPGQTGLLSQVEQSLLAAEDLLRSLLDISRLDAGGVTPEPVRIPLRPFLSELSESFRPTALGKGLSLRAVNLRGTVQCDVGLLRSVLQNILSNAVRYTERGGVLIGVRRRGACWRIDIIDTGVGIPPDQVSQIFAEFTRLGTVEAEGLGLGLALVRRIVPLIGGQLDVRSRPGRGSCFSLTLPAHDDVPLPPPIVTEPRLAHRSLSVLVVDDDPRIVAATIALLEALGHRGIGVGTTRDALAAVDGIDAALVDYRLGAEQSGLALIAKLRARRPELATLLVTAERGAEVRVRARALGVDVVAKPANPAAIEAFLSRASVPQIDPE</sequence>
<evidence type="ECO:0000256" key="3">
    <source>
        <dbReference type="ARBA" id="ARBA00006434"/>
    </source>
</evidence>
<feature type="transmembrane region" description="Helical" evidence="13">
    <location>
        <begin position="402"/>
        <end position="425"/>
    </location>
</feature>
<keyword evidence="12" id="KW-0175">Coiled coil</keyword>
<keyword evidence="6" id="KW-0808">Transferase</keyword>
<evidence type="ECO:0000256" key="5">
    <source>
        <dbReference type="ARBA" id="ARBA00022553"/>
    </source>
</evidence>
<dbReference type="PROSITE" id="PS50110">
    <property type="entry name" value="RESPONSE_REGULATORY"/>
    <property type="match status" value="1"/>
</dbReference>
<evidence type="ECO:0000256" key="2">
    <source>
        <dbReference type="ARBA" id="ARBA00004141"/>
    </source>
</evidence>
<dbReference type="Proteomes" id="UP000318055">
    <property type="component" value="Chromosome"/>
</dbReference>
<dbReference type="PANTHER" id="PTHR43047:SF9">
    <property type="entry name" value="HISTIDINE KINASE"/>
    <property type="match status" value="1"/>
</dbReference>
<evidence type="ECO:0000256" key="9">
    <source>
        <dbReference type="ARBA" id="ARBA00022989"/>
    </source>
</evidence>
<dbReference type="EMBL" id="CP042239">
    <property type="protein sequence ID" value="QDX25147.1"/>
    <property type="molecule type" value="Genomic_DNA"/>
</dbReference>
<dbReference type="AlphaFoldDB" id="A0A518RCF9"/>
<feature type="domain" description="PAS" evidence="16">
    <location>
        <begin position="605"/>
        <end position="647"/>
    </location>
</feature>
<gene>
    <name evidence="17" type="ORF">FPZ54_03310</name>
</gene>
<dbReference type="Pfam" id="PF00072">
    <property type="entry name" value="Response_reg"/>
    <property type="match status" value="1"/>
</dbReference>
<dbReference type="InterPro" id="IPR003594">
    <property type="entry name" value="HATPase_dom"/>
</dbReference>
<keyword evidence="18" id="KW-1185">Reference proteome</keyword>
<dbReference type="InterPro" id="IPR000014">
    <property type="entry name" value="PAS"/>
</dbReference>
<dbReference type="InterPro" id="IPR004358">
    <property type="entry name" value="Sig_transdc_His_kin-like_C"/>
</dbReference>
<dbReference type="Gene3D" id="3.30.450.20">
    <property type="entry name" value="PAS domain"/>
    <property type="match status" value="1"/>
</dbReference>
<feature type="domain" description="Response regulatory" evidence="15">
    <location>
        <begin position="996"/>
        <end position="1108"/>
    </location>
</feature>
<evidence type="ECO:0000256" key="7">
    <source>
        <dbReference type="ARBA" id="ARBA00022692"/>
    </source>
</evidence>
<evidence type="ECO:0000256" key="8">
    <source>
        <dbReference type="ARBA" id="ARBA00022777"/>
    </source>
</evidence>
<dbReference type="Pfam" id="PF12860">
    <property type="entry name" value="PAS_7"/>
    <property type="match status" value="1"/>
</dbReference>
<dbReference type="EC" id="2.7.13.3" evidence="4"/>
<name>A0A518RCF9_9SPHN</name>
<dbReference type="SMART" id="SM00387">
    <property type="entry name" value="HATPase_c"/>
    <property type="match status" value="1"/>
</dbReference>
<dbReference type="KEGG" id="ssua:FPZ54_03310"/>